<comment type="caution">
    <text evidence="1">The sequence shown here is derived from an EMBL/GenBank/DDBJ whole genome shotgun (WGS) entry which is preliminary data.</text>
</comment>
<reference evidence="1 2" key="1">
    <citation type="submission" date="2019-08" db="EMBL/GenBank/DDBJ databases">
        <title>Bacillus genomes from the desert of Cuatro Cienegas, Coahuila.</title>
        <authorList>
            <person name="Olmedo-Alvarez G."/>
        </authorList>
    </citation>
    <scope>NUCLEOTIDE SEQUENCE [LARGE SCALE GENOMIC DNA]</scope>
    <source>
        <strain evidence="1 2">CH40_1T</strain>
    </source>
</reference>
<dbReference type="RefSeq" id="WP_148945315.1">
    <property type="nucleotide sequence ID" value="NZ_JBNIKK010000002.1"/>
</dbReference>
<protein>
    <recommendedName>
        <fullName evidence="3">Abortive phage infection protein</fullName>
    </recommendedName>
</protein>
<evidence type="ECO:0000313" key="1">
    <source>
        <dbReference type="EMBL" id="TYR77726.1"/>
    </source>
</evidence>
<gene>
    <name evidence="1" type="ORF">FZC79_02615</name>
</gene>
<dbReference type="Proteomes" id="UP000323317">
    <property type="component" value="Unassembled WGS sequence"/>
</dbReference>
<name>A0A5D4KLM2_9BACI</name>
<evidence type="ECO:0000313" key="2">
    <source>
        <dbReference type="Proteomes" id="UP000323317"/>
    </source>
</evidence>
<dbReference type="EMBL" id="VTEH01000001">
    <property type="protein sequence ID" value="TYR77726.1"/>
    <property type="molecule type" value="Genomic_DNA"/>
</dbReference>
<proteinExistence type="predicted"/>
<sequence>MEEQEIAAVLDELRNKGIDEYRVSKSDFLQFRNVLITQDDFKFFRGIAQQGGDIIYTYMEKPRS</sequence>
<dbReference type="AlphaFoldDB" id="A0A5D4KLM2"/>
<evidence type="ECO:0008006" key="3">
    <source>
        <dbReference type="Google" id="ProtNLM"/>
    </source>
</evidence>
<accession>A0A5D4KLM2</accession>
<organism evidence="1 2">
    <name type="scientific">Rossellomorea vietnamensis</name>
    <dbReference type="NCBI Taxonomy" id="218284"/>
    <lineage>
        <taxon>Bacteria</taxon>
        <taxon>Bacillati</taxon>
        <taxon>Bacillota</taxon>
        <taxon>Bacilli</taxon>
        <taxon>Bacillales</taxon>
        <taxon>Bacillaceae</taxon>
        <taxon>Rossellomorea</taxon>
    </lineage>
</organism>